<dbReference type="InterPro" id="IPR018110">
    <property type="entry name" value="Mandel_Rmase/mucon_lact_enz_CS"/>
</dbReference>
<feature type="domain" description="Mandelate racemase/muconate lactonizing enzyme C-terminal" evidence="2">
    <location>
        <begin position="173"/>
        <end position="285"/>
    </location>
</feature>
<dbReference type="Gene3D" id="3.30.390.10">
    <property type="entry name" value="Enolase-like, N-terminal domain"/>
    <property type="match status" value="1"/>
</dbReference>
<evidence type="ECO:0000313" key="3">
    <source>
        <dbReference type="EMBL" id="MCS3918268.1"/>
    </source>
</evidence>
<dbReference type="SMART" id="SM00922">
    <property type="entry name" value="MR_MLE"/>
    <property type="match status" value="1"/>
</dbReference>
<protein>
    <submittedName>
        <fullName evidence="3">L-alanine-DL-glutamate epimerase-like enolase superfamily enzyme</fullName>
    </submittedName>
</protein>
<evidence type="ECO:0000313" key="4">
    <source>
        <dbReference type="Proteomes" id="UP001204798"/>
    </source>
</evidence>
<dbReference type="PROSITE" id="PS00909">
    <property type="entry name" value="MR_MLE_2"/>
    <property type="match status" value="1"/>
</dbReference>
<dbReference type="Proteomes" id="UP001204798">
    <property type="component" value="Unassembled WGS sequence"/>
</dbReference>
<name>A0ABT2EMW9_9BACT</name>
<dbReference type="InterPro" id="IPR013341">
    <property type="entry name" value="Mandelate_racemase_N_dom"/>
</dbReference>
<dbReference type="EMBL" id="JANUCP010000001">
    <property type="protein sequence ID" value="MCS3918268.1"/>
    <property type="molecule type" value="Genomic_DNA"/>
</dbReference>
<proteinExistence type="predicted"/>
<gene>
    <name evidence="3" type="ORF">M2350_000665</name>
</gene>
<keyword evidence="1" id="KW-0456">Lyase</keyword>
<evidence type="ECO:0000259" key="2">
    <source>
        <dbReference type="SMART" id="SM00922"/>
    </source>
</evidence>
<accession>A0ABT2EMW9</accession>
<dbReference type="InterPro" id="IPR034593">
    <property type="entry name" value="DgoD-like"/>
</dbReference>
<dbReference type="Pfam" id="PF13378">
    <property type="entry name" value="MR_MLE_C"/>
    <property type="match status" value="1"/>
</dbReference>
<dbReference type="RefSeq" id="WP_259093891.1">
    <property type="nucleotide sequence ID" value="NZ_CP130454.1"/>
</dbReference>
<dbReference type="InterPro" id="IPR029017">
    <property type="entry name" value="Enolase-like_N"/>
</dbReference>
<dbReference type="CDD" id="cd03316">
    <property type="entry name" value="MR_like"/>
    <property type="match status" value="1"/>
</dbReference>
<organism evidence="3 4">
    <name type="scientific">Candidatus Fervidibacter sacchari</name>
    <dbReference type="NCBI Taxonomy" id="1448929"/>
    <lineage>
        <taxon>Bacteria</taxon>
        <taxon>Candidatus Fervidibacterota</taxon>
        <taxon>Candidatus Fervidibacter</taxon>
    </lineage>
</organism>
<dbReference type="PANTHER" id="PTHR48080">
    <property type="entry name" value="D-GALACTONATE DEHYDRATASE-RELATED"/>
    <property type="match status" value="1"/>
</dbReference>
<dbReference type="SFLD" id="SFLDG00179">
    <property type="entry name" value="mandelate_racemase"/>
    <property type="match status" value="1"/>
</dbReference>
<dbReference type="Gene3D" id="3.20.20.120">
    <property type="entry name" value="Enolase-like C-terminal domain"/>
    <property type="match status" value="1"/>
</dbReference>
<keyword evidence="4" id="KW-1185">Reference proteome</keyword>
<dbReference type="PANTHER" id="PTHR48080:SF2">
    <property type="entry name" value="D-GALACTONATE DEHYDRATASE"/>
    <property type="match status" value="1"/>
</dbReference>
<evidence type="ECO:0000256" key="1">
    <source>
        <dbReference type="ARBA" id="ARBA00023239"/>
    </source>
</evidence>
<dbReference type="InterPro" id="IPR036849">
    <property type="entry name" value="Enolase-like_C_sf"/>
</dbReference>
<dbReference type="Pfam" id="PF02746">
    <property type="entry name" value="MR_MLE_N"/>
    <property type="match status" value="1"/>
</dbReference>
<dbReference type="SUPFAM" id="SSF54826">
    <property type="entry name" value="Enolase N-terminal domain-like"/>
    <property type="match status" value="1"/>
</dbReference>
<reference evidence="3 4" key="1">
    <citation type="submission" date="2022-08" db="EMBL/GenBank/DDBJ databases">
        <title>Bacterial and archaeal communities from various locations to study Microbial Dark Matter (Phase II).</title>
        <authorList>
            <person name="Stepanauskas R."/>
        </authorList>
    </citation>
    <scope>NUCLEOTIDE SEQUENCE [LARGE SCALE GENOMIC DNA]</scope>
    <source>
        <strain evidence="3 4">PD1</strain>
    </source>
</reference>
<sequence length="423" mass="47348">MKINDIQTAVIEANYDWTIVKVITDEDIVGYGECFFAPGLTKVIHELKPLLIGEDGRDIDRLCRLLREAGATSGSGTGGIILHAIAGIETALWDAYAKWLDVPLFRLFGGAFRKRIRIYADCHAGEGLASLSSICTPRIPWWMSRSGETENFYEIHFRAHGGLKEEAQEPVNPQAYAERAKRVKEMGYTALKFDADIPNAYMRDEFNRCLDNLEIDLIASVVETVREAVGDDVDIAIDCHWRFSPESAVRLAEAVYPFKLLWLEDPTPPDSIDALAQVTRRSSVPIATGENHYTRQQFYDLIVRGGIQIAAPDFQKTGLLEGKRIADLAETFAIPVAPHNISSPIGTMASAHLCATIPNFLALEHHGIDVPFWEELALGWDGPIIRDGYIELDDEKPGIGIELNEDAAYRYRRKDEPFFDRLV</sequence>
<dbReference type="PROSITE" id="PS00908">
    <property type="entry name" value="MR_MLE_1"/>
    <property type="match status" value="1"/>
</dbReference>
<dbReference type="SFLD" id="SFLDS00001">
    <property type="entry name" value="Enolase"/>
    <property type="match status" value="1"/>
</dbReference>
<dbReference type="InterPro" id="IPR013342">
    <property type="entry name" value="Mandelate_racemase_C"/>
</dbReference>
<comment type="caution">
    <text evidence="3">The sequence shown here is derived from an EMBL/GenBank/DDBJ whole genome shotgun (WGS) entry which is preliminary data.</text>
</comment>
<dbReference type="InterPro" id="IPR029065">
    <property type="entry name" value="Enolase_C-like"/>
</dbReference>
<dbReference type="SUPFAM" id="SSF51604">
    <property type="entry name" value="Enolase C-terminal domain-like"/>
    <property type="match status" value="1"/>
</dbReference>